<protein>
    <recommendedName>
        <fullName evidence="5">2-dehydro-3-deoxy-phosphogluconate aldolase</fullName>
        <ecNumber evidence="5">4.1.2.14</ecNumber>
    </recommendedName>
</protein>
<dbReference type="Gene3D" id="3.20.20.70">
    <property type="entry name" value="Aldolase class I"/>
    <property type="match status" value="1"/>
</dbReference>
<evidence type="ECO:0000256" key="4">
    <source>
        <dbReference type="ARBA" id="ARBA00011233"/>
    </source>
</evidence>
<comment type="similarity">
    <text evidence="3">Belongs to the KHG/KDPG aldolase family.</text>
</comment>
<evidence type="ECO:0000256" key="2">
    <source>
        <dbReference type="ARBA" id="ARBA00004736"/>
    </source>
</evidence>
<evidence type="ECO:0000256" key="8">
    <source>
        <dbReference type="ARBA" id="ARBA00023277"/>
    </source>
</evidence>
<dbReference type="Proteomes" id="UP001291912">
    <property type="component" value="Unassembled WGS sequence"/>
</dbReference>
<comment type="catalytic activity">
    <reaction evidence="1">
        <text>2-dehydro-3-deoxy-6-phospho-D-gluconate = D-glyceraldehyde 3-phosphate + pyruvate</text>
        <dbReference type="Rhea" id="RHEA:17089"/>
        <dbReference type="ChEBI" id="CHEBI:15361"/>
        <dbReference type="ChEBI" id="CHEBI:57569"/>
        <dbReference type="ChEBI" id="CHEBI:59776"/>
        <dbReference type="EC" id="4.1.2.14"/>
    </reaction>
</comment>
<dbReference type="EC" id="4.1.2.14" evidence="5"/>
<dbReference type="NCBIfam" id="TIGR01182">
    <property type="entry name" value="eda"/>
    <property type="match status" value="1"/>
</dbReference>
<dbReference type="CDD" id="cd00452">
    <property type="entry name" value="KDPG_aldolase"/>
    <property type="match status" value="1"/>
</dbReference>
<evidence type="ECO:0000256" key="5">
    <source>
        <dbReference type="ARBA" id="ARBA00013063"/>
    </source>
</evidence>
<dbReference type="GO" id="GO:0008675">
    <property type="term" value="F:2-dehydro-3-deoxy-phosphogluconate aldolase activity"/>
    <property type="evidence" value="ECO:0007669"/>
    <property type="project" value="UniProtKB-EC"/>
</dbReference>
<name>A0ABU5N6V3_9MICO</name>
<organism evidence="9 10">
    <name type="scientific">Microbacterium aquimaris</name>
    <dbReference type="NCBI Taxonomy" id="459816"/>
    <lineage>
        <taxon>Bacteria</taxon>
        <taxon>Bacillati</taxon>
        <taxon>Actinomycetota</taxon>
        <taxon>Actinomycetes</taxon>
        <taxon>Micrococcales</taxon>
        <taxon>Microbacteriaceae</taxon>
        <taxon>Microbacterium</taxon>
    </lineage>
</organism>
<dbReference type="Pfam" id="PF01081">
    <property type="entry name" value="Aldolase"/>
    <property type="match status" value="1"/>
</dbReference>
<dbReference type="InterPro" id="IPR000887">
    <property type="entry name" value="Aldlse_KDPG_KHG"/>
</dbReference>
<dbReference type="InterPro" id="IPR031338">
    <property type="entry name" value="KDPG/KHG_AS_2"/>
</dbReference>
<keyword evidence="6 9" id="KW-0456">Lyase</keyword>
<evidence type="ECO:0000256" key="1">
    <source>
        <dbReference type="ARBA" id="ARBA00000654"/>
    </source>
</evidence>
<sequence length="209" mass="21497">MNNVVNLLHPHRIVPVVVAESVEEGIGIASALAAGGLPVAEVTFRTPAATAVMAALVERDDLIVGAGTVTTPDQVDLAADIGVRFLVSPGLSTSVAERARERGIPLVPGAATATEVQSAREHGFSTLKFFPAETSGGLAAVRALSAPFGDVTFIPTGGIGEDTFGDYLAEPCVAAVGGSWMLPRAAVAERDWDRITRLTAKTVARAATP</sequence>
<dbReference type="PROSITE" id="PS00159">
    <property type="entry name" value="ALDOLASE_KDPG_KHG_1"/>
    <property type="match status" value="1"/>
</dbReference>
<comment type="subunit">
    <text evidence="4">Homotrimer.</text>
</comment>
<evidence type="ECO:0000313" key="9">
    <source>
        <dbReference type="EMBL" id="MDZ8161818.1"/>
    </source>
</evidence>
<evidence type="ECO:0000256" key="6">
    <source>
        <dbReference type="ARBA" id="ARBA00023239"/>
    </source>
</evidence>
<dbReference type="SUPFAM" id="SSF51569">
    <property type="entry name" value="Aldolase"/>
    <property type="match status" value="1"/>
</dbReference>
<dbReference type="PROSITE" id="PS00160">
    <property type="entry name" value="ALDOLASE_KDPG_KHG_2"/>
    <property type="match status" value="1"/>
</dbReference>
<keyword evidence="7" id="KW-0704">Schiff base</keyword>
<dbReference type="InterPro" id="IPR013785">
    <property type="entry name" value="Aldolase_TIM"/>
</dbReference>
<reference evidence="9 10" key="1">
    <citation type="submission" date="2023-10" db="EMBL/GenBank/DDBJ databases">
        <title>Microbacterium xanthum sp. nov., isolated from seaweed.</title>
        <authorList>
            <person name="Lee S.D."/>
        </authorList>
    </citation>
    <scope>NUCLEOTIDE SEQUENCE [LARGE SCALE GENOMIC DNA]</scope>
    <source>
        <strain evidence="9 10">KCTC 19124</strain>
    </source>
</reference>
<dbReference type="EMBL" id="JAWJYN010000002">
    <property type="protein sequence ID" value="MDZ8161818.1"/>
    <property type="molecule type" value="Genomic_DNA"/>
</dbReference>
<keyword evidence="10" id="KW-1185">Reference proteome</keyword>
<dbReference type="PANTHER" id="PTHR30246">
    <property type="entry name" value="2-KETO-3-DEOXY-6-PHOSPHOGLUCONATE ALDOLASE"/>
    <property type="match status" value="1"/>
</dbReference>
<evidence type="ECO:0000256" key="3">
    <source>
        <dbReference type="ARBA" id="ARBA00006906"/>
    </source>
</evidence>
<proteinExistence type="inferred from homology"/>
<comment type="caution">
    <text evidence="9">The sequence shown here is derived from an EMBL/GenBank/DDBJ whole genome shotgun (WGS) entry which is preliminary data.</text>
</comment>
<dbReference type="RefSeq" id="WP_194424338.1">
    <property type="nucleotide sequence ID" value="NZ_BAAAPT010000002.1"/>
</dbReference>
<comment type="pathway">
    <text evidence="2">Carbohydrate acid metabolism; 2-dehydro-3-deoxy-D-gluconate degradation; D-glyceraldehyde 3-phosphate and pyruvate from 2-dehydro-3-deoxy-D-gluconate: step 2/2.</text>
</comment>
<gene>
    <name evidence="9" type="primary">eda</name>
    <name evidence="9" type="ORF">R2Q92_08180</name>
</gene>
<evidence type="ECO:0000256" key="7">
    <source>
        <dbReference type="ARBA" id="ARBA00023270"/>
    </source>
</evidence>
<dbReference type="InterPro" id="IPR031337">
    <property type="entry name" value="KDPG/KHG_AS_1"/>
</dbReference>
<evidence type="ECO:0000313" key="10">
    <source>
        <dbReference type="Proteomes" id="UP001291912"/>
    </source>
</evidence>
<dbReference type="GO" id="GO:0008700">
    <property type="term" value="F:(R,S)-4-hydroxy-2-oxoglutarate aldolase activity"/>
    <property type="evidence" value="ECO:0007669"/>
    <property type="project" value="UniProtKB-EC"/>
</dbReference>
<dbReference type="PANTHER" id="PTHR30246:SF1">
    <property type="entry name" value="2-DEHYDRO-3-DEOXY-6-PHOSPHOGALACTONATE ALDOLASE-RELATED"/>
    <property type="match status" value="1"/>
</dbReference>
<keyword evidence="8" id="KW-0119">Carbohydrate metabolism</keyword>
<accession>A0ABU5N6V3</accession>